<accession>A0ABS6TPP6</accession>
<name>A0ABS6TPP6_STRHA</name>
<feature type="transmembrane region" description="Helical" evidence="1">
    <location>
        <begin position="6"/>
        <end position="30"/>
    </location>
</feature>
<feature type="transmembrane region" description="Helical" evidence="1">
    <location>
        <begin position="42"/>
        <end position="64"/>
    </location>
</feature>
<dbReference type="Proteomes" id="UP000735541">
    <property type="component" value="Unassembled WGS sequence"/>
</dbReference>
<keyword evidence="3" id="KW-1185">Reference proteome</keyword>
<dbReference type="RefSeq" id="WP_228868625.1">
    <property type="nucleotide sequence ID" value="NZ_JAHUVW010000001.1"/>
</dbReference>
<comment type="caution">
    <text evidence="2">The sequence shown here is derived from an EMBL/GenBank/DDBJ whole genome shotgun (WGS) entry which is preliminary data.</text>
</comment>
<keyword evidence="1" id="KW-0472">Membrane</keyword>
<evidence type="ECO:0000256" key="1">
    <source>
        <dbReference type="SAM" id="Phobius"/>
    </source>
</evidence>
<dbReference type="EMBL" id="JAHUVW010000001">
    <property type="protein sequence ID" value="MBV7670136.1"/>
    <property type="molecule type" value="Genomic_DNA"/>
</dbReference>
<gene>
    <name evidence="2" type="ORF">STHAL_11745</name>
</gene>
<proteinExistence type="predicted"/>
<sequence length="67" mass="6683">MSYEYIVIWVLSGVVAVETAVICGGITGVLHHLGGNPLPAVLLKAGTAFGACLTLSAAMAGLVISKG</sequence>
<keyword evidence="1" id="KW-1133">Transmembrane helix</keyword>
<reference evidence="2 3" key="1">
    <citation type="submission" date="2021-07" db="EMBL/GenBank/DDBJ databases">
        <title>Sequencing Streptomyces halstedii LGO-A4 genome an citrus endophytic actinomycete.</title>
        <authorList>
            <person name="Samborskyy M."/>
            <person name="Scott N."/>
            <person name="Deglau R."/>
            <person name="Dickens S."/>
            <person name="Oliveira L.G."/>
        </authorList>
    </citation>
    <scope>NUCLEOTIDE SEQUENCE [LARGE SCALE GENOMIC DNA]</scope>
    <source>
        <strain evidence="2 3">LGO-A4</strain>
    </source>
</reference>
<protein>
    <submittedName>
        <fullName evidence="2">Uncharacterized protein</fullName>
    </submittedName>
</protein>
<evidence type="ECO:0000313" key="2">
    <source>
        <dbReference type="EMBL" id="MBV7670136.1"/>
    </source>
</evidence>
<organism evidence="2 3">
    <name type="scientific">Streptomyces halstedii</name>
    <dbReference type="NCBI Taxonomy" id="1944"/>
    <lineage>
        <taxon>Bacteria</taxon>
        <taxon>Bacillati</taxon>
        <taxon>Actinomycetota</taxon>
        <taxon>Actinomycetes</taxon>
        <taxon>Kitasatosporales</taxon>
        <taxon>Streptomycetaceae</taxon>
        <taxon>Streptomyces</taxon>
    </lineage>
</organism>
<evidence type="ECO:0000313" key="3">
    <source>
        <dbReference type="Proteomes" id="UP000735541"/>
    </source>
</evidence>
<keyword evidence="1" id="KW-0812">Transmembrane</keyword>